<dbReference type="AlphaFoldDB" id="A0A9W8CP44"/>
<dbReference type="OrthoDB" id="5512568at2759"/>
<protein>
    <submittedName>
        <fullName evidence="1">Uncharacterized protein</fullName>
    </submittedName>
</protein>
<keyword evidence="2" id="KW-1185">Reference proteome</keyword>
<proteinExistence type="predicted"/>
<sequence>MVRVTSEQQSSLHAAASILDCQFICLSRLREPLGLVGGYWGMDADIITRVTAGTPGAAIKGITRMCDFFDQLRGTPGLPETVSRDICLFVERAGIWVQVNRIC</sequence>
<gene>
    <name evidence="1" type="ORF">LPJ53_005110</name>
</gene>
<accession>A0A9W8CP44</accession>
<organism evidence="1 2">
    <name type="scientific">Coemansia erecta</name>
    <dbReference type="NCBI Taxonomy" id="147472"/>
    <lineage>
        <taxon>Eukaryota</taxon>
        <taxon>Fungi</taxon>
        <taxon>Fungi incertae sedis</taxon>
        <taxon>Zoopagomycota</taxon>
        <taxon>Kickxellomycotina</taxon>
        <taxon>Kickxellomycetes</taxon>
        <taxon>Kickxellales</taxon>
        <taxon>Kickxellaceae</taxon>
        <taxon>Coemansia</taxon>
    </lineage>
</organism>
<reference evidence="1" key="1">
    <citation type="submission" date="2022-07" db="EMBL/GenBank/DDBJ databases">
        <title>Phylogenomic reconstructions and comparative analyses of Kickxellomycotina fungi.</title>
        <authorList>
            <person name="Reynolds N.K."/>
            <person name="Stajich J.E."/>
            <person name="Barry K."/>
            <person name="Grigoriev I.V."/>
            <person name="Crous P."/>
            <person name="Smith M.E."/>
        </authorList>
    </citation>
    <scope>NUCLEOTIDE SEQUENCE</scope>
    <source>
        <strain evidence="1">NBRC 32514</strain>
    </source>
</reference>
<dbReference type="Proteomes" id="UP001149813">
    <property type="component" value="Unassembled WGS sequence"/>
</dbReference>
<evidence type="ECO:0000313" key="1">
    <source>
        <dbReference type="EMBL" id="KAJ1720234.1"/>
    </source>
</evidence>
<comment type="caution">
    <text evidence="1">The sequence shown here is derived from an EMBL/GenBank/DDBJ whole genome shotgun (WGS) entry which is preliminary data.</text>
</comment>
<dbReference type="EMBL" id="JANBOJ010000280">
    <property type="protein sequence ID" value="KAJ1720234.1"/>
    <property type="molecule type" value="Genomic_DNA"/>
</dbReference>
<name>A0A9W8CP44_9FUNG</name>
<evidence type="ECO:0000313" key="2">
    <source>
        <dbReference type="Proteomes" id="UP001149813"/>
    </source>
</evidence>